<keyword evidence="1" id="KW-1133">Transmembrane helix</keyword>
<dbReference type="EMBL" id="PYAX01000001">
    <property type="protein sequence ID" value="PSL58442.1"/>
    <property type="molecule type" value="Genomic_DNA"/>
</dbReference>
<organism evidence="2 3">
    <name type="scientific">Saccharothrix carnea</name>
    <dbReference type="NCBI Taxonomy" id="1280637"/>
    <lineage>
        <taxon>Bacteria</taxon>
        <taxon>Bacillati</taxon>
        <taxon>Actinomycetota</taxon>
        <taxon>Actinomycetes</taxon>
        <taxon>Pseudonocardiales</taxon>
        <taxon>Pseudonocardiaceae</taxon>
        <taxon>Saccharothrix</taxon>
    </lineage>
</organism>
<keyword evidence="1" id="KW-0812">Transmembrane</keyword>
<name>A0A2P8IIY2_SACCR</name>
<proteinExistence type="predicted"/>
<accession>A0A2P8IIY2</accession>
<feature type="transmembrane region" description="Helical" evidence="1">
    <location>
        <begin position="6"/>
        <end position="23"/>
    </location>
</feature>
<dbReference type="InterPro" id="IPR019675">
    <property type="entry name" value="DUF2550"/>
</dbReference>
<comment type="caution">
    <text evidence="2">The sequence shown here is derived from an EMBL/GenBank/DDBJ whole genome shotgun (WGS) entry which is preliminary data.</text>
</comment>
<gene>
    <name evidence="2" type="ORF">B0I31_101660</name>
</gene>
<keyword evidence="1" id="KW-0472">Membrane</keyword>
<protein>
    <submittedName>
        <fullName evidence="2">Uncharacterized protein DUF2550</fullName>
    </submittedName>
</protein>
<evidence type="ECO:0000313" key="3">
    <source>
        <dbReference type="Proteomes" id="UP000241118"/>
    </source>
</evidence>
<reference evidence="2 3" key="1">
    <citation type="submission" date="2018-03" db="EMBL/GenBank/DDBJ databases">
        <title>Genomic Encyclopedia of Type Strains, Phase III (KMG-III): the genomes of soil and plant-associated and newly described type strains.</title>
        <authorList>
            <person name="Whitman W."/>
        </authorList>
    </citation>
    <scope>NUCLEOTIDE SEQUENCE [LARGE SCALE GENOMIC DNA]</scope>
    <source>
        <strain evidence="2 3">CGMCC 4.7097</strain>
    </source>
</reference>
<dbReference type="AlphaFoldDB" id="A0A2P8IIY2"/>
<sequence length="143" mass="15732">MGIAELVGVVLFGAVVVLVYLTWRRVRLLRAGGVHVALRSRLDDSARGWHLGVGHYRGDEFTWFRVLSLRSGPDMVISREGFEIDDRREPTAPEAYAMPTGAVVLRCRGNKGEVEIAMGPDALTGFLSWLESAPPGRSIPWAS</sequence>
<evidence type="ECO:0000313" key="2">
    <source>
        <dbReference type="EMBL" id="PSL58442.1"/>
    </source>
</evidence>
<dbReference type="Proteomes" id="UP000241118">
    <property type="component" value="Unassembled WGS sequence"/>
</dbReference>
<dbReference type="RefSeq" id="WP_106613735.1">
    <property type="nucleotide sequence ID" value="NZ_PYAX01000001.1"/>
</dbReference>
<evidence type="ECO:0000256" key="1">
    <source>
        <dbReference type="SAM" id="Phobius"/>
    </source>
</evidence>
<dbReference type="OrthoDB" id="4793422at2"/>
<keyword evidence="3" id="KW-1185">Reference proteome</keyword>
<dbReference type="Pfam" id="PF10739">
    <property type="entry name" value="DUF2550"/>
    <property type="match status" value="1"/>
</dbReference>